<dbReference type="SMART" id="SM00990">
    <property type="entry name" value="VRR_NUC"/>
    <property type="match status" value="1"/>
</dbReference>
<keyword evidence="3" id="KW-0378">Hydrolase</keyword>
<evidence type="ECO:0000256" key="2">
    <source>
        <dbReference type="ARBA" id="ARBA00022722"/>
    </source>
</evidence>
<feature type="domain" description="VRR-NUC" evidence="4">
    <location>
        <begin position="27"/>
        <end position="120"/>
    </location>
</feature>
<dbReference type="Pfam" id="PF08774">
    <property type="entry name" value="VRR_NUC"/>
    <property type="match status" value="1"/>
</dbReference>
<organism evidence="5 6">
    <name type="scientific">Fibrella rubiginis</name>
    <dbReference type="NCBI Taxonomy" id="2817060"/>
    <lineage>
        <taxon>Bacteria</taxon>
        <taxon>Pseudomonadati</taxon>
        <taxon>Bacteroidota</taxon>
        <taxon>Cytophagia</taxon>
        <taxon>Cytophagales</taxon>
        <taxon>Spirosomataceae</taxon>
        <taxon>Fibrella</taxon>
    </lineage>
</organism>
<evidence type="ECO:0000256" key="3">
    <source>
        <dbReference type="ARBA" id="ARBA00022801"/>
    </source>
</evidence>
<dbReference type="InterPro" id="IPR011856">
    <property type="entry name" value="tRNA_endonuc-like_dom_sf"/>
</dbReference>
<accession>A0A939GJE6</accession>
<keyword evidence="6" id="KW-1185">Reference proteome</keyword>
<dbReference type="InterPro" id="IPR011335">
    <property type="entry name" value="Restrct_endonuc-II-like"/>
</dbReference>
<gene>
    <name evidence="5" type="ORF">J2I47_15010</name>
</gene>
<evidence type="ECO:0000259" key="4">
    <source>
        <dbReference type="SMART" id="SM00990"/>
    </source>
</evidence>
<name>A0A939GJE6_9BACT</name>
<comment type="cofactor">
    <cofactor evidence="1">
        <name>Mg(2+)</name>
        <dbReference type="ChEBI" id="CHEBI:18420"/>
    </cofactor>
</comment>
<reference evidence="5" key="1">
    <citation type="submission" date="2021-03" db="EMBL/GenBank/DDBJ databases">
        <title>Fibrella sp. HMF5335 genome sequencing and assembly.</title>
        <authorList>
            <person name="Kang H."/>
            <person name="Kim H."/>
            <person name="Bae S."/>
            <person name="Joh K."/>
        </authorList>
    </citation>
    <scope>NUCLEOTIDE SEQUENCE</scope>
    <source>
        <strain evidence="5">HMF5335</strain>
    </source>
</reference>
<evidence type="ECO:0000313" key="6">
    <source>
        <dbReference type="Proteomes" id="UP000664034"/>
    </source>
</evidence>
<dbReference type="AlphaFoldDB" id="A0A939GJE6"/>
<dbReference type="GO" id="GO:0004518">
    <property type="term" value="F:nuclease activity"/>
    <property type="evidence" value="ECO:0007669"/>
    <property type="project" value="UniProtKB-KW"/>
</dbReference>
<sequence>MLVDAAKAAKHPTLPPHARIKAKYSDKSANDLTRCIVDFFTYSGHFATRLQSVGTYREDLKKFVGSQQRRGLPDVFAVVHGRAVHVEIKVGKDQLSNDQKEAIADLQKSGAAVYVARDFQGFFDWFNSLTRPPFI</sequence>
<dbReference type="SUPFAM" id="SSF52980">
    <property type="entry name" value="Restriction endonuclease-like"/>
    <property type="match status" value="1"/>
</dbReference>
<evidence type="ECO:0000256" key="1">
    <source>
        <dbReference type="ARBA" id="ARBA00001946"/>
    </source>
</evidence>
<keyword evidence="2" id="KW-0540">Nuclease</keyword>
<dbReference type="GO" id="GO:0003676">
    <property type="term" value="F:nucleic acid binding"/>
    <property type="evidence" value="ECO:0007669"/>
    <property type="project" value="InterPro"/>
</dbReference>
<dbReference type="Gene3D" id="3.40.1350.10">
    <property type="match status" value="1"/>
</dbReference>
<comment type="caution">
    <text evidence="5">The sequence shown here is derived from an EMBL/GenBank/DDBJ whole genome shotgun (WGS) entry which is preliminary data.</text>
</comment>
<proteinExistence type="predicted"/>
<evidence type="ECO:0000313" key="5">
    <source>
        <dbReference type="EMBL" id="MBO0937866.1"/>
    </source>
</evidence>
<protein>
    <submittedName>
        <fullName evidence="5">VRR-NUC domain-containing protein</fullName>
    </submittedName>
</protein>
<dbReference type="Proteomes" id="UP000664034">
    <property type="component" value="Unassembled WGS sequence"/>
</dbReference>
<dbReference type="GO" id="GO:0016788">
    <property type="term" value="F:hydrolase activity, acting on ester bonds"/>
    <property type="evidence" value="ECO:0007669"/>
    <property type="project" value="InterPro"/>
</dbReference>
<dbReference type="InterPro" id="IPR014883">
    <property type="entry name" value="VRR_NUC"/>
</dbReference>
<dbReference type="EMBL" id="JAFMYV010000007">
    <property type="protein sequence ID" value="MBO0937866.1"/>
    <property type="molecule type" value="Genomic_DNA"/>
</dbReference>